<reference evidence="4" key="1">
    <citation type="submission" date="2022-06" db="EMBL/GenBank/DDBJ databases">
        <title>Uncovering the hologenomic basis of an extraordinary plant invasion.</title>
        <authorList>
            <person name="Bieker V.C."/>
            <person name="Martin M.D."/>
            <person name="Gilbert T."/>
            <person name="Hodgins K."/>
            <person name="Battlay P."/>
            <person name="Petersen B."/>
            <person name="Wilson J."/>
        </authorList>
    </citation>
    <scope>NUCLEOTIDE SEQUENCE</scope>
    <source>
        <strain evidence="4">AA19_3_7</strain>
        <tissue evidence="4">Leaf</tissue>
    </source>
</reference>
<dbReference type="SUPFAM" id="SSF48239">
    <property type="entry name" value="Terpenoid cyclases/Protein prenyltransferases"/>
    <property type="match status" value="1"/>
</dbReference>
<dbReference type="InterPro" id="IPR008949">
    <property type="entry name" value="Isoprenoid_synthase_dom_sf"/>
</dbReference>
<dbReference type="AlphaFoldDB" id="A0AAD5BQJ8"/>
<dbReference type="PANTHER" id="PTHR31225:SF254">
    <property type="entry name" value="LYASE"/>
    <property type="match status" value="1"/>
</dbReference>
<feature type="domain" description="Terpene synthase N-terminal" evidence="2">
    <location>
        <begin position="66"/>
        <end position="241"/>
    </location>
</feature>
<dbReference type="EMBL" id="JAMZMK010011383">
    <property type="protein sequence ID" value="KAI7727439.1"/>
    <property type="molecule type" value="Genomic_DNA"/>
</dbReference>
<dbReference type="InterPro" id="IPR001906">
    <property type="entry name" value="Terpene_synth_N"/>
</dbReference>
<evidence type="ECO:0000259" key="3">
    <source>
        <dbReference type="Pfam" id="PF03936"/>
    </source>
</evidence>
<organism evidence="4 5">
    <name type="scientific">Ambrosia artemisiifolia</name>
    <name type="common">Common ragweed</name>
    <dbReference type="NCBI Taxonomy" id="4212"/>
    <lineage>
        <taxon>Eukaryota</taxon>
        <taxon>Viridiplantae</taxon>
        <taxon>Streptophyta</taxon>
        <taxon>Embryophyta</taxon>
        <taxon>Tracheophyta</taxon>
        <taxon>Spermatophyta</taxon>
        <taxon>Magnoliopsida</taxon>
        <taxon>eudicotyledons</taxon>
        <taxon>Gunneridae</taxon>
        <taxon>Pentapetalae</taxon>
        <taxon>asterids</taxon>
        <taxon>campanulids</taxon>
        <taxon>Asterales</taxon>
        <taxon>Asteraceae</taxon>
        <taxon>Asteroideae</taxon>
        <taxon>Heliantheae alliance</taxon>
        <taxon>Heliantheae</taxon>
        <taxon>Ambrosia</taxon>
    </lineage>
</organism>
<dbReference type="GO" id="GO:0016102">
    <property type="term" value="P:diterpenoid biosynthetic process"/>
    <property type="evidence" value="ECO:0007669"/>
    <property type="project" value="InterPro"/>
</dbReference>
<dbReference type="SFLD" id="SFLDS00005">
    <property type="entry name" value="Isoprenoid_Synthase_Type_I"/>
    <property type="match status" value="1"/>
</dbReference>
<protein>
    <submittedName>
        <fullName evidence="4">Uncharacterized protein</fullName>
    </submittedName>
</protein>
<dbReference type="GO" id="GO:0000287">
    <property type="term" value="F:magnesium ion binding"/>
    <property type="evidence" value="ECO:0007669"/>
    <property type="project" value="InterPro"/>
</dbReference>
<dbReference type="Gene3D" id="1.50.10.130">
    <property type="entry name" value="Terpene synthase, N-terminal domain"/>
    <property type="match status" value="1"/>
</dbReference>
<dbReference type="GO" id="GO:0046246">
    <property type="term" value="P:terpene biosynthetic process"/>
    <property type="evidence" value="ECO:0007669"/>
    <property type="project" value="UniProtKB-ARBA"/>
</dbReference>
<dbReference type="Pfam" id="PF03936">
    <property type="entry name" value="Terpene_synth_C"/>
    <property type="match status" value="1"/>
</dbReference>
<dbReference type="SUPFAM" id="SSF48576">
    <property type="entry name" value="Terpenoid synthases"/>
    <property type="match status" value="1"/>
</dbReference>
<evidence type="ECO:0000259" key="2">
    <source>
        <dbReference type="Pfam" id="PF01397"/>
    </source>
</evidence>
<dbReference type="Proteomes" id="UP001206925">
    <property type="component" value="Unassembled WGS sequence"/>
</dbReference>
<dbReference type="PANTHER" id="PTHR31225">
    <property type="entry name" value="OS04G0344100 PROTEIN-RELATED"/>
    <property type="match status" value="1"/>
</dbReference>
<accession>A0AAD5BQJ8</accession>
<dbReference type="InterPro" id="IPR008930">
    <property type="entry name" value="Terpenoid_cyclase/PrenylTrfase"/>
</dbReference>
<evidence type="ECO:0000313" key="5">
    <source>
        <dbReference type="Proteomes" id="UP001206925"/>
    </source>
</evidence>
<proteinExistence type="predicted"/>
<dbReference type="InterPro" id="IPR034741">
    <property type="entry name" value="Terpene_cyclase-like_1_C"/>
</dbReference>
<comment type="caution">
    <text evidence="4">The sequence shown here is derived from an EMBL/GenBank/DDBJ whole genome shotgun (WGS) entry which is preliminary data.</text>
</comment>
<dbReference type="CDD" id="cd00684">
    <property type="entry name" value="Terpene_cyclase_plant_C1"/>
    <property type="match status" value="1"/>
</dbReference>
<keyword evidence="1" id="KW-0479">Metal-binding</keyword>
<gene>
    <name evidence="4" type="ORF">M8C21_024342</name>
</gene>
<dbReference type="SFLD" id="SFLDG01019">
    <property type="entry name" value="Terpene_Cyclase_Like_1_C_Termi"/>
    <property type="match status" value="1"/>
</dbReference>
<evidence type="ECO:0000313" key="4">
    <source>
        <dbReference type="EMBL" id="KAI7727439.1"/>
    </source>
</evidence>
<dbReference type="Pfam" id="PF01397">
    <property type="entry name" value="Terpene_synth"/>
    <property type="match status" value="1"/>
</dbReference>
<name>A0AAD5BQJ8_AMBAR</name>
<sequence>MFPTAQAIGRCTALPSLPPRPFRTSFNRVSGMPINNVKSLHIPQMAATEANTIEPARPLANFPSSVWGDRFLSFSLDNSKLEAYVKAMEQPKEQLRRLILNPATDLNEKLSLIYSVYRLGLTYLFSEDIDGQLYKLFNKLNLQTYHEADLYTISIHFQVFRIFGYRFSCDVFNKFKDISSGEFNEDISTDVRGMLSFYESSQLRIRGESILDEAFTFTETKLKSIEKTLQGTLTTQVKHALENSVHRGHQMVEARKYLSNFEEEISKYDSLLTLAKLHFNYLQLLQKEELQTISKWLKDMELKVETSYVRDRVPEVYLWTLALFLEPCYSQARIITAKVFLLLEVLDDTYDAYATIEEIRILTHAINRWDITAMSQLPEYIQPFYEFLLNEYAEWNKQLPQQGTTNLIEASKKAFQETATAYLQEAEWRHSGEVPSFDEYMKIGLITSGVDILYKSALSGMGKIVTQEAIAWLESHPKILIASQFIGRLQDDVVTFAFERERGPSATGVDAYMKTFGVSENVAIEVLKNIIDNRWKDVNEGCLKPREVPMEILAPLVNITRTVDVFYKYRDELTFPENKLKEYITLLFCVLSPHVTTNTCVTRT</sequence>
<feature type="domain" description="Terpene synthase metal-binding" evidence="3">
    <location>
        <begin position="298"/>
        <end position="537"/>
    </location>
</feature>
<dbReference type="FunFam" id="1.10.600.10:FF:000007">
    <property type="entry name" value="Isoprene synthase, chloroplastic"/>
    <property type="match status" value="1"/>
</dbReference>
<dbReference type="GO" id="GO:0010333">
    <property type="term" value="F:terpene synthase activity"/>
    <property type="evidence" value="ECO:0007669"/>
    <property type="project" value="InterPro"/>
</dbReference>
<dbReference type="Gene3D" id="1.10.600.10">
    <property type="entry name" value="Farnesyl Diphosphate Synthase"/>
    <property type="match status" value="1"/>
</dbReference>
<evidence type="ECO:0000256" key="1">
    <source>
        <dbReference type="ARBA" id="ARBA00022723"/>
    </source>
</evidence>
<dbReference type="InterPro" id="IPR044814">
    <property type="entry name" value="Terpene_cyclase_plant_C1"/>
</dbReference>
<dbReference type="InterPro" id="IPR050148">
    <property type="entry name" value="Terpene_synthase-like"/>
</dbReference>
<dbReference type="InterPro" id="IPR036965">
    <property type="entry name" value="Terpene_synth_N_sf"/>
</dbReference>
<dbReference type="InterPro" id="IPR005630">
    <property type="entry name" value="Terpene_synthase_metal-bd"/>
</dbReference>
<keyword evidence="5" id="KW-1185">Reference proteome</keyword>